<name>A0ABP8WLM8_9PSEU</name>
<dbReference type="Pfam" id="PF06348">
    <property type="entry name" value="DUF1059"/>
    <property type="match status" value="1"/>
</dbReference>
<evidence type="ECO:0000313" key="2">
    <source>
        <dbReference type="Proteomes" id="UP001500325"/>
    </source>
</evidence>
<evidence type="ECO:0008006" key="3">
    <source>
        <dbReference type="Google" id="ProtNLM"/>
    </source>
</evidence>
<sequence length="52" mass="5709">MKQVSCECGYSTRSESEDQIVSTVLQHVAVDHPDLAPSVTPDVVRGWIEIVP</sequence>
<keyword evidence="2" id="KW-1185">Reference proteome</keyword>
<accession>A0ABP8WLM8</accession>
<dbReference type="Proteomes" id="UP001500325">
    <property type="component" value="Unassembled WGS sequence"/>
</dbReference>
<gene>
    <name evidence="1" type="ORF">GCM10023215_31010</name>
</gene>
<proteinExistence type="predicted"/>
<comment type="caution">
    <text evidence="1">The sequence shown here is derived from an EMBL/GenBank/DDBJ whole genome shotgun (WGS) entry which is preliminary data.</text>
</comment>
<protein>
    <recommendedName>
        <fullName evidence="3">DUF1059 domain-containing protein</fullName>
    </recommendedName>
</protein>
<evidence type="ECO:0000313" key="1">
    <source>
        <dbReference type="EMBL" id="GAA4691816.1"/>
    </source>
</evidence>
<dbReference type="EMBL" id="BAABIC010000009">
    <property type="protein sequence ID" value="GAA4691816.1"/>
    <property type="molecule type" value="Genomic_DNA"/>
</dbReference>
<dbReference type="RefSeq" id="WP_345381210.1">
    <property type="nucleotide sequence ID" value="NZ_BAABIC010000009.1"/>
</dbReference>
<dbReference type="InterPro" id="IPR009409">
    <property type="entry name" value="DUF1059"/>
</dbReference>
<organism evidence="1 2">
    <name type="scientific">Pseudonocardia yuanmonensis</name>
    <dbReference type="NCBI Taxonomy" id="1095914"/>
    <lineage>
        <taxon>Bacteria</taxon>
        <taxon>Bacillati</taxon>
        <taxon>Actinomycetota</taxon>
        <taxon>Actinomycetes</taxon>
        <taxon>Pseudonocardiales</taxon>
        <taxon>Pseudonocardiaceae</taxon>
        <taxon>Pseudonocardia</taxon>
    </lineage>
</organism>
<reference evidence="2" key="1">
    <citation type="journal article" date="2019" name="Int. J. Syst. Evol. Microbiol.">
        <title>The Global Catalogue of Microorganisms (GCM) 10K type strain sequencing project: providing services to taxonomists for standard genome sequencing and annotation.</title>
        <authorList>
            <consortium name="The Broad Institute Genomics Platform"/>
            <consortium name="The Broad Institute Genome Sequencing Center for Infectious Disease"/>
            <person name="Wu L."/>
            <person name="Ma J."/>
        </authorList>
    </citation>
    <scope>NUCLEOTIDE SEQUENCE [LARGE SCALE GENOMIC DNA]</scope>
    <source>
        <strain evidence="2">JCM 18055</strain>
    </source>
</reference>